<reference evidence="6 8" key="1">
    <citation type="submission" date="2021-11" db="EMBL/GenBank/DDBJ databases">
        <authorList>
            <person name="Islam A."/>
            <person name="Islam S."/>
            <person name="Flora M.S."/>
            <person name="Rahman M."/>
            <person name="Ziaur R.M."/>
            <person name="Epstein J.H."/>
            <person name="Hassan M."/>
            <person name="Klassen M."/>
            <person name="Woodard K."/>
            <person name="Webb A."/>
            <person name="Webby R.J."/>
            <person name="El Zowalaty M.E."/>
        </authorList>
    </citation>
    <scope>NUCLEOTIDE SEQUENCE</scope>
    <source>
        <strain evidence="7">Pbs1</strain>
        <strain evidence="6">Pbs3</strain>
    </source>
</reference>
<dbReference type="Pfam" id="PF01363">
    <property type="entry name" value="FYVE"/>
    <property type="match status" value="1"/>
</dbReference>
<feature type="domain" description="FYVE-type" evidence="5">
    <location>
        <begin position="71"/>
        <end position="131"/>
    </location>
</feature>
<dbReference type="GO" id="GO:0008270">
    <property type="term" value="F:zinc ion binding"/>
    <property type="evidence" value="ECO:0007669"/>
    <property type="project" value="UniProtKB-KW"/>
</dbReference>
<evidence type="ECO:0000313" key="9">
    <source>
        <dbReference type="Proteomes" id="UP001160483"/>
    </source>
</evidence>
<dbReference type="SMART" id="SM00064">
    <property type="entry name" value="FYVE"/>
    <property type="match status" value="1"/>
</dbReference>
<evidence type="ECO:0000313" key="6">
    <source>
        <dbReference type="EMBL" id="CAH0481967.1"/>
    </source>
</evidence>
<dbReference type="InterPro" id="IPR052113">
    <property type="entry name" value="FYVE-type_Zinc_Finger"/>
</dbReference>
<dbReference type="EMBL" id="CAKKTJ010000331">
    <property type="protein sequence ID" value="CAH0481967.1"/>
    <property type="molecule type" value="Genomic_DNA"/>
</dbReference>
<keyword evidence="1" id="KW-0479">Metal-binding</keyword>
<keyword evidence="3" id="KW-0862">Zinc</keyword>
<dbReference type="InterPro" id="IPR011011">
    <property type="entry name" value="Znf_FYVE_PHD"/>
</dbReference>
<sequence length="311" mass="36091">MVTAFPRKTKTSLCALVACCLQPSHTPEPSDEARCMVQEQSKHRYYQDPIDALLRPATIPYYQNPPRWVKDDHIKACVKCNVEFDLIKRKHHCRCCGLIFCGHCSANFDRVVKFSFMDPVRLCNNCASMTKNENVFYEKFLPLLESGDMFSKYGMLRKRQVYLKYVRAKNIFQYQKFDPENGTCEGDIKALSLDGITDVREVDVAHDNADVGIIVAVGPQEHRFDATTGIKRQLWIEALIGARQLRELVLAKEREERLKQVEKENNEICKLSENLQLMEERRLTFQEDRMRHRAAKREQLRAKYHLASAVA</sequence>
<protein>
    <recommendedName>
        <fullName evidence="5">FYVE-type domain-containing protein</fullName>
    </recommendedName>
</protein>
<dbReference type="PROSITE" id="PS50178">
    <property type="entry name" value="ZF_FYVE"/>
    <property type="match status" value="1"/>
</dbReference>
<evidence type="ECO:0000256" key="3">
    <source>
        <dbReference type="ARBA" id="ARBA00022833"/>
    </source>
</evidence>
<evidence type="ECO:0000256" key="2">
    <source>
        <dbReference type="ARBA" id="ARBA00022771"/>
    </source>
</evidence>
<evidence type="ECO:0000259" key="5">
    <source>
        <dbReference type="PROSITE" id="PS50178"/>
    </source>
</evidence>
<dbReference type="InterPro" id="IPR013083">
    <property type="entry name" value="Znf_RING/FYVE/PHD"/>
</dbReference>
<dbReference type="InterPro" id="IPR017455">
    <property type="entry name" value="Znf_FYVE-rel"/>
</dbReference>
<dbReference type="EMBL" id="CAKLCB010000389">
    <property type="protein sequence ID" value="CAH0522386.1"/>
    <property type="molecule type" value="Genomic_DNA"/>
</dbReference>
<gene>
    <name evidence="7" type="ORF">PBS001_LOCUS8817</name>
    <name evidence="6" type="ORF">PBS003_LOCUS8566</name>
</gene>
<dbReference type="PANTHER" id="PTHR39490:SF8">
    <property type="entry name" value="ZINC FINGER FYVE DOMAIN-CONTAINING PROTEIN 21"/>
    <property type="match status" value="1"/>
</dbReference>
<keyword evidence="2 4" id="KW-0863">Zinc-finger</keyword>
<dbReference type="Proteomes" id="UP001160483">
    <property type="component" value="Unassembled WGS sequence"/>
</dbReference>
<dbReference type="Gene3D" id="3.30.40.10">
    <property type="entry name" value="Zinc/RING finger domain, C3HC4 (zinc finger)"/>
    <property type="match status" value="1"/>
</dbReference>
<dbReference type="Proteomes" id="UP001158986">
    <property type="component" value="Unassembled WGS sequence"/>
</dbReference>
<dbReference type="AlphaFoldDB" id="A0AAU9LGG2"/>
<evidence type="ECO:0000256" key="1">
    <source>
        <dbReference type="ARBA" id="ARBA00022723"/>
    </source>
</evidence>
<dbReference type="SUPFAM" id="SSF57903">
    <property type="entry name" value="FYVE/PHD zinc finger"/>
    <property type="match status" value="1"/>
</dbReference>
<accession>A0AAU9LGG2</accession>
<evidence type="ECO:0000313" key="8">
    <source>
        <dbReference type="Proteomes" id="UP001158986"/>
    </source>
</evidence>
<name>A0AAU9LGG2_9STRA</name>
<evidence type="ECO:0000256" key="4">
    <source>
        <dbReference type="PROSITE-ProRule" id="PRU00091"/>
    </source>
</evidence>
<organism evidence="6 9">
    <name type="scientific">Peronospora belbahrii</name>
    <dbReference type="NCBI Taxonomy" id="622444"/>
    <lineage>
        <taxon>Eukaryota</taxon>
        <taxon>Sar</taxon>
        <taxon>Stramenopiles</taxon>
        <taxon>Oomycota</taxon>
        <taxon>Peronosporomycetes</taxon>
        <taxon>Peronosporales</taxon>
        <taxon>Peronosporaceae</taxon>
        <taxon>Peronospora</taxon>
    </lineage>
</organism>
<comment type="caution">
    <text evidence="6">The sequence shown here is derived from an EMBL/GenBank/DDBJ whole genome shotgun (WGS) entry which is preliminary data.</text>
</comment>
<evidence type="ECO:0000313" key="7">
    <source>
        <dbReference type="EMBL" id="CAH0522386.1"/>
    </source>
</evidence>
<dbReference type="PANTHER" id="PTHR39490">
    <property type="entry name" value="ARRESTIN DOMAIN-CONTAINING PROTEIN D"/>
    <property type="match status" value="1"/>
</dbReference>
<keyword evidence="8" id="KW-1185">Reference proteome</keyword>
<proteinExistence type="predicted"/>
<dbReference type="InterPro" id="IPR000306">
    <property type="entry name" value="Znf_FYVE"/>
</dbReference>